<dbReference type="AlphaFoldDB" id="A0A4R8VB91"/>
<dbReference type="RefSeq" id="WP_104095743.1">
    <property type="nucleotide sequence ID" value="NZ_JACHBP010000001.1"/>
</dbReference>
<gene>
    <name evidence="2" type="ORF">E3N84_07360</name>
</gene>
<dbReference type="OrthoDB" id="3837969at2"/>
<feature type="compositionally biased region" description="Basic and acidic residues" evidence="1">
    <location>
        <begin position="221"/>
        <end position="237"/>
    </location>
</feature>
<proteinExistence type="predicted"/>
<keyword evidence="3" id="KW-1185">Reference proteome</keyword>
<evidence type="ECO:0000256" key="1">
    <source>
        <dbReference type="SAM" id="MobiDB-lite"/>
    </source>
</evidence>
<reference evidence="2 3" key="1">
    <citation type="submission" date="2019-03" db="EMBL/GenBank/DDBJ databases">
        <title>Genomics of glacier-inhabiting Cryobacterium strains.</title>
        <authorList>
            <person name="Liu Q."/>
            <person name="Xin Y.-H."/>
        </authorList>
    </citation>
    <scope>NUCLEOTIDE SEQUENCE [LARGE SCALE GENOMIC DNA]</scope>
    <source>
        <strain evidence="2 3">CGMCC 1.10440</strain>
    </source>
</reference>
<accession>A0A4R8VB91</accession>
<protein>
    <submittedName>
        <fullName evidence="2">Uncharacterized protein</fullName>
    </submittedName>
</protein>
<evidence type="ECO:0000313" key="3">
    <source>
        <dbReference type="Proteomes" id="UP000298488"/>
    </source>
</evidence>
<organism evidence="2 3">
    <name type="scientific">Terrimesophilobacter mesophilus</name>
    <dbReference type="NCBI Taxonomy" id="433647"/>
    <lineage>
        <taxon>Bacteria</taxon>
        <taxon>Bacillati</taxon>
        <taxon>Actinomycetota</taxon>
        <taxon>Actinomycetes</taxon>
        <taxon>Micrococcales</taxon>
        <taxon>Microbacteriaceae</taxon>
        <taxon>Terrimesophilobacter</taxon>
    </lineage>
</organism>
<evidence type="ECO:0000313" key="2">
    <source>
        <dbReference type="EMBL" id="TFB79875.1"/>
    </source>
</evidence>
<feature type="region of interest" description="Disordered" evidence="1">
    <location>
        <begin position="207"/>
        <end position="239"/>
    </location>
</feature>
<feature type="region of interest" description="Disordered" evidence="1">
    <location>
        <begin position="560"/>
        <end position="610"/>
    </location>
</feature>
<dbReference type="Proteomes" id="UP000298488">
    <property type="component" value="Unassembled WGS sequence"/>
</dbReference>
<name>A0A4R8VB91_9MICO</name>
<comment type="caution">
    <text evidence="2">The sequence shown here is derived from an EMBL/GenBank/DDBJ whole genome shotgun (WGS) entry which is preliminary data.</text>
</comment>
<sequence length="610" mass="68858">MTNDLQGIELTDDETRGAGARSTSIGLHAVKLADARVTATGLLDKLAEWRAADRDPRAAGGHTVAINDRHVLVALYLLATEHSPVWITSMRDILWRRLTDDARQYLDLPDASRAFGEDHAVQAKRWLNNTWTAFHRMVDLMDPYPVPNRRRLMGRDEREAIVASRDPERQREMRERLDQYTSMWLEMTFQMQPQHIRDRQKVIDVGADQTPLPAPSRRGRSARDKHTHRELEDKETLEPDADWYPTKSMTHFDNTGKPQMDWVWGWAANTSVRVVHDASGPADVPLIAMGFSLSQPGAKHLGVDTVRIHRLIRDRGHQPGRCTTDMGYFALLKVKSLGLPMKRLGFMPLTTYREPDIGTKGGKKGALYNEGLFLCPGVPKSLADATIDAKAHRIDEATYIKRIDERLHFQLRDKERPDANGSIPKMCPALGPSATVECELRELHSRAPKGKDRPHTVLPGDFVPDKICTQTSVTFTETDNAAMTQDLPYGTEIHTMTYRRDRNTTEAFNAFLKEPGYEAINDASRRRVHGLTAQQVVTTVLVVSANIRKIAAFLHEEKVRNASTTPRRKPAPRQAPVRRRDRDGKNPYRAKWPLKELPAAAPGVDPPPQT</sequence>
<dbReference type="EMBL" id="SOFI01000003">
    <property type="protein sequence ID" value="TFB79875.1"/>
    <property type="molecule type" value="Genomic_DNA"/>
</dbReference>
<feature type="compositionally biased region" description="Basic residues" evidence="1">
    <location>
        <begin position="566"/>
        <end position="577"/>
    </location>
</feature>